<dbReference type="GO" id="GO:0005634">
    <property type="term" value="C:nucleus"/>
    <property type="evidence" value="ECO:0007669"/>
    <property type="project" value="UniProtKB-SubCell"/>
</dbReference>
<dbReference type="Proteomes" id="UP001345219">
    <property type="component" value="Chromosome 16"/>
</dbReference>
<feature type="domain" description="WRKY" evidence="8">
    <location>
        <begin position="484"/>
        <end position="549"/>
    </location>
</feature>
<evidence type="ECO:0000256" key="1">
    <source>
        <dbReference type="ARBA" id="ARBA00004123"/>
    </source>
</evidence>
<evidence type="ECO:0000256" key="4">
    <source>
        <dbReference type="ARBA" id="ARBA00023125"/>
    </source>
</evidence>
<feature type="region of interest" description="Disordered" evidence="7">
    <location>
        <begin position="253"/>
        <end position="288"/>
    </location>
</feature>
<reference evidence="9 10" key="1">
    <citation type="journal article" date="2023" name="Hortic Res">
        <title>Pangenome of water caltrop reveals structural variations and asymmetric subgenome divergence after allopolyploidization.</title>
        <authorList>
            <person name="Zhang X."/>
            <person name="Chen Y."/>
            <person name="Wang L."/>
            <person name="Yuan Y."/>
            <person name="Fang M."/>
            <person name="Shi L."/>
            <person name="Lu R."/>
            <person name="Comes H.P."/>
            <person name="Ma Y."/>
            <person name="Chen Y."/>
            <person name="Huang G."/>
            <person name="Zhou Y."/>
            <person name="Zheng Z."/>
            <person name="Qiu Y."/>
        </authorList>
    </citation>
    <scope>NUCLEOTIDE SEQUENCE [LARGE SCALE GENOMIC DNA]</scope>
    <source>
        <tissue evidence="9">Roots</tissue>
    </source>
</reference>
<proteinExistence type="predicted"/>
<keyword evidence="10" id="KW-1185">Reference proteome</keyword>
<accession>A0AAN7JR42</accession>
<dbReference type="FunFam" id="2.20.25.80:FF:000001">
    <property type="entry name" value="WRKY transcription factor 33"/>
    <property type="match status" value="1"/>
</dbReference>
<sequence>MSGMDDNVAIISEWVPPSPSPSLTTFFSALLGDEIGLKEKYIGGNAGKCSSSDHFAEYGLFSDLRSGPRGGLMERIAARGGFNAPKLNTEGIKPSDILNPEAQSTFLMISPGLSPTTLLESPVFLSNSLVQPSPTTGTVPFVSNGCGRISDGDRSKDNSLLDDDDSSSFAFKPVAEATPSFFCSEPKVTQTFPQQSFPRMEVSAQSDTFFQSHIVEYHRFCSQVDFGQPLMEEDFDSNINNAVPSDQRMLGNCMGGPDELPDDEGDQKDNGVSTLGHGGAPPEDGYNWRKYGQKHVKGSEYPRSYYKCTHLNCPVKKKVEPSSGHITEIVYRGVHNHPKPPTNRQGVMGGSDMPEQVGVQGGTTDADQGWGSNLPKPSSSDWNQDNCEVASSPSEGLELCNPNNTDHQAQNGVQFKSQDVMDVYATLSNEGQDDQAKGSVSLGYGAEDDDESVCKRRKIEAYPADLIGAARAIREPRVVVQTTSEVDILDDGYRWRKYGQKVVKGNPNPRSYYKCTNPGCTVRKHVERASHDLKSVITTYEGKHNHDVPVARNNSHGSSGAGTAQPVATASGIQTNRSHRPEPAQAHNGIQRFEGQGAVSSFGLAPRPQLPPHAFSFGLNTLPGVDNLPMAGIGNMPVLPTHPFLVAEQRMPHHQLHLRHRLEPVQQLSVPAAHECSTYGASNVM</sequence>
<evidence type="ECO:0000313" key="9">
    <source>
        <dbReference type="EMBL" id="KAK4752685.1"/>
    </source>
</evidence>
<dbReference type="GO" id="GO:0003700">
    <property type="term" value="F:DNA-binding transcription factor activity"/>
    <property type="evidence" value="ECO:0007669"/>
    <property type="project" value="InterPro"/>
</dbReference>
<feature type="domain" description="WRKY" evidence="8">
    <location>
        <begin position="283"/>
        <end position="340"/>
    </location>
</feature>
<keyword evidence="4" id="KW-0238">DNA-binding</keyword>
<dbReference type="FunFam" id="2.20.25.80:FF:000006">
    <property type="entry name" value="WRKY transcription factor"/>
    <property type="match status" value="1"/>
</dbReference>
<evidence type="ECO:0000256" key="5">
    <source>
        <dbReference type="ARBA" id="ARBA00023163"/>
    </source>
</evidence>
<organism evidence="9 10">
    <name type="scientific">Trapa incisa</name>
    <dbReference type="NCBI Taxonomy" id="236973"/>
    <lineage>
        <taxon>Eukaryota</taxon>
        <taxon>Viridiplantae</taxon>
        <taxon>Streptophyta</taxon>
        <taxon>Embryophyta</taxon>
        <taxon>Tracheophyta</taxon>
        <taxon>Spermatophyta</taxon>
        <taxon>Magnoliopsida</taxon>
        <taxon>eudicotyledons</taxon>
        <taxon>Gunneridae</taxon>
        <taxon>Pentapetalae</taxon>
        <taxon>rosids</taxon>
        <taxon>malvids</taxon>
        <taxon>Myrtales</taxon>
        <taxon>Lythraceae</taxon>
        <taxon>Trapa</taxon>
    </lineage>
</organism>
<dbReference type="InterPro" id="IPR003657">
    <property type="entry name" value="WRKY_dom"/>
</dbReference>
<feature type="compositionally biased region" description="Polar residues" evidence="7">
    <location>
        <begin position="375"/>
        <end position="394"/>
    </location>
</feature>
<protein>
    <recommendedName>
        <fullName evidence="8">WRKY domain-containing protein</fullName>
    </recommendedName>
</protein>
<dbReference type="GO" id="GO:0043565">
    <property type="term" value="F:sequence-specific DNA binding"/>
    <property type="evidence" value="ECO:0007669"/>
    <property type="project" value="InterPro"/>
</dbReference>
<comment type="caution">
    <text evidence="9">The sequence shown here is derived from an EMBL/GenBank/DDBJ whole genome shotgun (WGS) entry which is preliminary data.</text>
</comment>
<keyword evidence="5" id="KW-0804">Transcription</keyword>
<keyword evidence="2" id="KW-0677">Repeat</keyword>
<evidence type="ECO:0000256" key="7">
    <source>
        <dbReference type="SAM" id="MobiDB-lite"/>
    </source>
</evidence>
<dbReference type="Pfam" id="PF03106">
    <property type="entry name" value="WRKY"/>
    <property type="match status" value="2"/>
</dbReference>
<evidence type="ECO:0000256" key="2">
    <source>
        <dbReference type="ARBA" id="ARBA00022737"/>
    </source>
</evidence>
<dbReference type="InterPro" id="IPR036576">
    <property type="entry name" value="WRKY_dom_sf"/>
</dbReference>
<keyword evidence="3" id="KW-0805">Transcription regulation</keyword>
<dbReference type="PANTHER" id="PTHR31221">
    <property type="entry name" value="WRKY TRANSCRIPTION FACTOR PROTEIN 1-RELATED"/>
    <property type="match status" value="1"/>
</dbReference>
<keyword evidence="6" id="KW-0539">Nucleus</keyword>
<dbReference type="Gene3D" id="2.20.25.80">
    <property type="entry name" value="WRKY domain"/>
    <property type="match status" value="2"/>
</dbReference>
<dbReference type="PROSITE" id="PS50811">
    <property type="entry name" value="WRKY"/>
    <property type="match status" value="2"/>
</dbReference>
<dbReference type="AlphaFoldDB" id="A0AAN7JR42"/>
<evidence type="ECO:0000256" key="6">
    <source>
        <dbReference type="ARBA" id="ARBA00023242"/>
    </source>
</evidence>
<name>A0AAN7JR42_9MYRT</name>
<feature type="region of interest" description="Disordered" evidence="7">
    <location>
        <begin position="358"/>
        <end position="395"/>
    </location>
</feature>
<evidence type="ECO:0000313" key="10">
    <source>
        <dbReference type="Proteomes" id="UP001345219"/>
    </source>
</evidence>
<dbReference type="EMBL" id="JAXIOK010000016">
    <property type="protein sequence ID" value="KAK4752685.1"/>
    <property type="molecule type" value="Genomic_DNA"/>
</dbReference>
<comment type="subcellular location">
    <subcellularLocation>
        <location evidence="1">Nucleus</location>
    </subcellularLocation>
</comment>
<evidence type="ECO:0000256" key="3">
    <source>
        <dbReference type="ARBA" id="ARBA00023015"/>
    </source>
</evidence>
<dbReference type="SMART" id="SM00774">
    <property type="entry name" value="WRKY"/>
    <property type="match status" value="2"/>
</dbReference>
<dbReference type="SUPFAM" id="SSF118290">
    <property type="entry name" value="WRKY DNA-binding domain"/>
    <property type="match status" value="2"/>
</dbReference>
<dbReference type="PANTHER" id="PTHR31221:SF338">
    <property type="entry name" value="OS08G0499300 PROTEIN"/>
    <property type="match status" value="1"/>
</dbReference>
<evidence type="ECO:0000259" key="8">
    <source>
        <dbReference type="PROSITE" id="PS50811"/>
    </source>
</evidence>
<gene>
    <name evidence="9" type="ORF">SAY87_021483</name>
</gene>
<dbReference type="InterPro" id="IPR044810">
    <property type="entry name" value="WRKY_plant"/>
</dbReference>